<organism evidence="5 6">
    <name type="scientific">Nonomuraea marmarensis</name>
    <dbReference type="NCBI Taxonomy" id="3351344"/>
    <lineage>
        <taxon>Bacteria</taxon>
        <taxon>Bacillati</taxon>
        <taxon>Actinomycetota</taxon>
        <taxon>Actinomycetes</taxon>
        <taxon>Streptosporangiales</taxon>
        <taxon>Streptosporangiaceae</taxon>
        <taxon>Nonomuraea</taxon>
    </lineage>
</organism>
<reference evidence="5 6" key="1">
    <citation type="submission" date="2024-10" db="EMBL/GenBank/DDBJ databases">
        <authorList>
            <person name="Topkara A.R."/>
            <person name="Saygin H."/>
        </authorList>
    </citation>
    <scope>NUCLEOTIDE SEQUENCE [LARGE SCALE GENOMIC DNA]</scope>
    <source>
        <strain evidence="5 6">M3C6</strain>
    </source>
</reference>
<keyword evidence="6" id="KW-1185">Reference proteome</keyword>
<comment type="caution">
    <text evidence="5">The sequence shown here is derived from an EMBL/GenBank/DDBJ whole genome shotgun (WGS) entry which is preliminary data.</text>
</comment>
<dbReference type="InterPro" id="IPR010998">
    <property type="entry name" value="Integrase_recombinase_N"/>
</dbReference>
<proteinExistence type="predicted"/>
<dbReference type="Pfam" id="PF02899">
    <property type="entry name" value="Phage_int_SAM_1"/>
    <property type="match status" value="1"/>
</dbReference>
<evidence type="ECO:0000259" key="4">
    <source>
        <dbReference type="PROSITE" id="PS51900"/>
    </source>
</evidence>
<evidence type="ECO:0000256" key="2">
    <source>
        <dbReference type="PROSITE-ProRule" id="PRU01248"/>
    </source>
</evidence>
<evidence type="ECO:0000313" key="6">
    <source>
        <dbReference type="Proteomes" id="UP001603978"/>
    </source>
</evidence>
<accession>A0ABW7ATX4</accession>
<dbReference type="EMBL" id="JBICRM010000038">
    <property type="protein sequence ID" value="MFG1709657.1"/>
    <property type="molecule type" value="Genomic_DNA"/>
</dbReference>
<dbReference type="RefSeq" id="WP_393174648.1">
    <property type="nucleotide sequence ID" value="NZ_JBICRM010000038.1"/>
</dbReference>
<name>A0ABW7ATX4_9ACTN</name>
<feature type="domain" description="Core-binding (CB)" evidence="4">
    <location>
        <begin position="21"/>
        <end position="128"/>
    </location>
</feature>
<dbReference type="InterPro" id="IPR044068">
    <property type="entry name" value="CB"/>
</dbReference>
<dbReference type="Proteomes" id="UP001603978">
    <property type="component" value="Unassembled WGS sequence"/>
</dbReference>
<gene>
    <name evidence="5" type="ORF">ACFLIM_41395</name>
</gene>
<dbReference type="Gene3D" id="1.10.150.130">
    <property type="match status" value="1"/>
</dbReference>
<evidence type="ECO:0000256" key="3">
    <source>
        <dbReference type="SAM" id="MobiDB-lite"/>
    </source>
</evidence>
<feature type="compositionally biased region" description="Basic and acidic residues" evidence="3">
    <location>
        <begin position="138"/>
        <end position="155"/>
    </location>
</feature>
<sequence length="169" mass="18960">MRVRKQRLESGTRVELLDEAGEPVEVVSGFLRSLAARDYSPNTLVAYAHDLRHLWCFFAREGLTWQEFAPPQALALLEHLRSVPSRRPRQRMSLTVATVDAEGPGTKLAPATVNRILAPVSSFYEYVIMAGQYGRANPIEKRPDPALQRVSERHRPFMGRASPAEANPP</sequence>
<feature type="region of interest" description="Disordered" evidence="3">
    <location>
        <begin position="138"/>
        <end position="169"/>
    </location>
</feature>
<dbReference type="PROSITE" id="PS51900">
    <property type="entry name" value="CB"/>
    <property type="match status" value="1"/>
</dbReference>
<keyword evidence="1 2" id="KW-0238">DNA-binding</keyword>
<evidence type="ECO:0000256" key="1">
    <source>
        <dbReference type="ARBA" id="ARBA00023125"/>
    </source>
</evidence>
<evidence type="ECO:0000313" key="5">
    <source>
        <dbReference type="EMBL" id="MFG1709657.1"/>
    </source>
</evidence>
<dbReference type="SUPFAM" id="SSF47823">
    <property type="entry name" value="lambda integrase-like, N-terminal domain"/>
    <property type="match status" value="1"/>
</dbReference>
<dbReference type="InterPro" id="IPR004107">
    <property type="entry name" value="Integrase_SAM-like_N"/>
</dbReference>
<protein>
    <submittedName>
        <fullName evidence="5">Site-specific integrase</fullName>
    </submittedName>
</protein>